<keyword evidence="2" id="KW-0805">Transcription regulation</keyword>
<gene>
    <name evidence="7" type="ORF">SLEP1_g1261</name>
</gene>
<feature type="domain" description="SANT" evidence="6">
    <location>
        <begin position="163"/>
        <end position="214"/>
    </location>
</feature>
<accession>A0AAV5HP52</accession>
<keyword evidence="3" id="KW-0804">Transcription</keyword>
<dbReference type="GO" id="GO:0005634">
    <property type="term" value="C:nucleus"/>
    <property type="evidence" value="ECO:0007669"/>
    <property type="project" value="UniProtKB-SubCell"/>
</dbReference>
<dbReference type="AlphaFoldDB" id="A0AAV5HP52"/>
<name>A0AAV5HP52_9ROSI</name>
<dbReference type="Gene3D" id="1.10.10.60">
    <property type="entry name" value="Homeodomain-like"/>
    <property type="match status" value="1"/>
</dbReference>
<feature type="compositionally biased region" description="Acidic residues" evidence="5">
    <location>
        <begin position="516"/>
        <end position="530"/>
    </location>
</feature>
<protein>
    <recommendedName>
        <fullName evidence="6">SANT domain-containing protein</fullName>
    </recommendedName>
</protein>
<reference evidence="7 8" key="1">
    <citation type="journal article" date="2021" name="Commun. Biol.">
        <title>The genome of Shorea leprosula (Dipterocarpaceae) highlights the ecological relevance of drought in aseasonal tropical rainforests.</title>
        <authorList>
            <person name="Ng K.K.S."/>
            <person name="Kobayashi M.J."/>
            <person name="Fawcett J.A."/>
            <person name="Hatakeyama M."/>
            <person name="Paape T."/>
            <person name="Ng C.H."/>
            <person name="Ang C.C."/>
            <person name="Tnah L.H."/>
            <person name="Lee C.T."/>
            <person name="Nishiyama T."/>
            <person name="Sese J."/>
            <person name="O'Brien M.J."/>
            <person name="Copetti D."/>
            <person name="Mohd Noor M.I."/>
            <person name="Ong R.C."/>
            <person name="Putra M."/>
            <person name="Sireger I.Z."/>
            <person name="Indrioko S."/>
            <person name="Kosugi Y."/>
            <person name="Izuno A."/>
            <person name="Isagi Y."/>
            <person name="Lee S.L."/>
            <person name="Shimizu K.K."/>
        </authorList>
    </citation>
    <scope>NUCLEOTIDE SEQUENCE [LARGE SCALE GENOMIC DNA]</scope>
    <source>
        <strain evidence="7">214</strain>
    </source>
</reference>
<comment type="caution">
    <text evidence="7">The sequence shown here is derived from an EMBL/GenBank/DDBJ whole genome shotgun (WGS) entry which is preliminary data.</text>
</comment>
<dbReference type="Pfam" id="PF24662">
    <property type="entry name" value="DUF7650"/>
    <property type="match status" value="1"/>
</dbReference>
<organism evidence="7 8">
    <name type="scientific">Rubroshorea leprosula</name>
    <dbReference type="NCBI Taxonomy" id="152421"/>
    <lineage>
        <taxon>Eukaryota</taxon>
        <taxon>Viridiplantae</taxon>
        <taxon>Streptophyta</taxon>
        <taxon>Embryophyta</taxon>
        <taxon>Tracheophyta</taxon>
        <taxon>Spermatophyta</taxon>
        <taxon>Magnoliopsida</taxon>
        <taxon>eudicotyledons</taxon>
        <taxon>Gunneridae</taxon>
        <taxon>Pentapetalae</taxon>
        <taxon>rosids</taxon>
        <taxon>malvids</taxon>
        <taxon>Malvales</taxon>
        <taxon>Dipterocarpaceae</taxon>
        <taxon>Rubroshorea</taxon>
    </lineage>
</organism>
<feature type="region of interest" description="Disordered" evidence="5">
    <location>
        <begin position="508"/>
        <end position="540"/>
    </location>
</feature>
<feature type="region of interest" description="Disordered" evidence="5">
    <location>
        <begin position="636"/>
        <end position="673"/>
    </location>
</feature>
<dbReference type="PANTHER" id="PTHR13859">
    <property type="entry name" value="ATROPHIN-RELATED"/>
    <property type="match status" value="1"/>
</dbReference>
<evidence type="ECO:0000259" key="6">
    <source>
        <dbReference type="PROSITE" id="PS51293"/>
    </source>
</evidence>
<evidence type="ECO:0000256" key="3">
    <source>
        <dbReference type="ARBA" id="ARBA00023163"/>
    </source>
</evidence>
<dbReference type="InterPro" id="IPR057712">
    <property type="entry name" value="DUF7952"/>
</dbReference>
<dbReference type="EMBL" id="BPVZ01000001">
    <property type="protein sequence ID" value="GKU86785.1"/>
    <property type="molecule type" value="Genomic_DNA"/>
</dbReference>
<dbReference type="InterPro" id="IPR017884">
    <property type="entry name" value="SANT_dom"/>
</dbReference>
<dbReference type="PROSITE" id="PS51293">
    <property type="entry name" value="SANT"/>
    <property type="match status" value="1"/>
</dbReference>
<feature type="compositionally biased region" description="Polar residues" evidence="5">
    <location>
        <begin position="640"/>
        <end position="659"/>
    </location>
</feature>
<evidence type="ECO:0000256" key="5">
    <source>
        <dbReference type="SAM" id="MobiDB-lite"/>
    </source>
</evidence>
<sequence length="838" mass="92924">MGDIEDESAEQLLSSCTSMDDIVGDQPMHPYVGDQYQAEIPPLIAECHRLALINKPIYAEVPDSISVGLPIPLMWLNSEVERSYGGVEFVNSEESRLTSNNEFSEHKAEDLDSELQNEKDMRGYSNIQPTARGHQMEIDSISSKREKTKLDDVDRGLCPLPGSLGEPWKDSERDIFLLGLYIFGKNLIYVQKFVDTKTMGDVLSFYYGKFYRSDEYRRWAECRRLRTKRCINGQKLFTGWRQQELLSRLCSLVSKECQDTLLEVTKKLAEGNITYEEYAFAMKDTVGISAIVEAVGIGKGKQDLTCAAMEPVKTNNVNSVGPEIPVGKACSALSSADIIKFLTGGFRLSKARSSDLFWEAVWPRLLARGWHSEQPKDHGISGSRNPLVFLLPGVKKFSRRRLVKGNHYFDSVTDVLNRVASEPGLLEIEIEASKGSEDKDEHNWDTTIKQDTSGKLDKRHRYLKPRSSNCNREPTKFTIVDTSLAQGAERRRVRELRSLPVEAVSLFTPSSLSSDSGDDTSDESDNDTEETSTSNAAEGIADRATCADSSDCVNSIPNVGIPSTSNTTFVVVENHESHSTSLLDDKQQRKIGNDDFGQKVQSANSKFLAPITKQQDSTECINGESSCSIDNTFADRMLNGESSSPDALQMGPQNLSPASSLARGSPDGSKEGTVTENFLHKAESPEKPHPHTLIDLNISPHVSMDFETEPVITETVPHTDTSFANQSSFLSETRVQPEPSGLHDEEGTGVSQQPAMNYRRQSTRNRPLTTKALEALECGFLIPKRKKRASEAQPNISRRVRSRPVVSSIFRNGSGNSNLQENLDGLCSTTTMVDQSQT</sequence>
<evidence type="ECO:0000313" key="7">
    <source>
        <dbReference type="EMBL" id="GKU86785.1"/>
    </source>
</evidence>
<evidence type="ECO:0000256" key="2">
    <source>
        <dbReference type="ARBA" id="ARBA00023015"/>
    </source>
</evidence>
<evidence type="ECO:0000313" key="8">
    <source>
        <dbReference type="Proteomes" id="UP001054252"/>
    </source>
</evidence>
<dbReference type="Proteomes" id="UP001054252">
    <property type="component" value="Unassembled WGS sequence"/>
</dbReference>
<dbReference type="GO" id="GO:0003714">
    <property type="term" value="F:transcription corepressor activity"/>
    <property type="evidence" value="ECO:0007669"/>
    <property type="project" value="TreeGrafter"/>
</dbReference>
<dbReference type="InterPro" id="IPR056067">
    <property type="entry name" value="DUF7650"/>
</dbReference>
<evidence type="ECO:0000256" key="4">
    <source>
        <dbReference type="ARBA" id="ARBA00023242"/>
    </source>
</evidence>
<keyword evidence="8" id="KW-1185">Reference proteome</keyword>
<dbReference type="Pfam" id="PF25826">
    <property type="entry name" value="DUF7952"/>
    <property type="match status" value="1"/>
</dbReference>
<feature type="region of interest" description="Disordered" evidence="5">
    <location>
        <begin position="436"/>
        <end position="457"/>
    </location>
</feature>
<dbReference type="InterPro" id="IPR009057">
    <property type="entry name" value="Homeodomain-like_sf"/>
</dbReference>
<feature type="region of interest" description="Disordered" evidence="5">
    <location>
        <begin position="722"/>
        <end position="766"/>
    </location>
</feature>
<dbReference type="SUPFAM" id="SSF46689">
    <property type="entry name" value="Homeodomain-like"/>
    <property type="match status" value="1"/>
</dbReference>
<proteinExistence type="predicted"/>
<feature type="compositionally biased region" description="Polar residues" evidence="5">
    <location>
        <begin position="722"/>
        <end position="734"/>
    </location>
</feature>
<keyword evidence="4" id="KW-0539">Nucleus</keyword>
<evidence type="ECO:0000256" key="1">
    <source>
        <dbReference type="ARBA" id="ARBA00004123"/>
    </source>
</evidence>
<comment type="subcellular location">
    <subcellularLocation>
        <location evidence="1">Nucleus</location>
    </subcellularLocation>
</comment>
<dbReference type="PANTHER" id="PTHR13859:SF11">
    <property type="entry name" value="GRUNGE, ISOFORM J"/>
    <property type="match status" value="1"/>
</dbReference>